<keyword evidence="3" id="KW-1185">Reference proteome</keyword>
<organism evidence="2 3">
    <name type="scientific">Nonomuraea roseoviolacea subsp. carminata</name>
    <dbReference type="NCBI Taxonomy" id="160689"/>
    <lineage>
        <taxon>Bacteria</taxon>
        <taxon>Bacillati</taxon>
        <taxon>Actinomycetota</taxon>
        <taxon>Actinomycetes</taxon>
        <taxon>Streptosporangiales</taxon>
        <taxon>Streptosporangiaceae</taxon>
        <taxon>Nonomuraea</taxon>
    </lineage>
</organism>
<sequence>MTDTLSYADALKILGCNENRLFKVAEFAATAGLTGWALAGGAQTALSLFDLKNDVLRYGEDVLRRVSERRTGVNRFTRTQRLAAAHAVVVVSAYFRALDETELPFDLRRLGLDRGTEGALAAGGAPADGFAELMERLLAARLPMPEPHRPYAETRRAVGETYRRMSEAVTRYVRGLALWDELAVDDRIRLPALLAEGPPERALRRYDDDYRLLALDSPEFGVWSLVTETQALGAGLSRVARLLAELAPPRAGDRPRVHLLRLAASALDQPLTAAGRPPDGIALPLLGEGYINPRCRVAEMTREATPAVRGWWEGQAELPDAEAFLVGHLTSMRATQAPLVVLGEPGSGKSKLTEVLAARLASSEFLPIRVALRDVAAESTVTSQIEQGLAAVLDEEVKYQDLLESAEGAEGMAGAAGAAGALPVVVLDGFDELIQAAGTTRYDYLEQIQEFQARQARLGRPVAVVVTSRTVVADRVRFPPGVLAVELLPFDDDQVRAWLGIWDQTNRALLARHALKPLPAAVALAQGDLARLPLLLLLLALYDATGNALQRGGGELGRAQLYESLIKDFATREVLREPGVRALPAARRQRLVEREMVRLGAVALSMFARGRPVVAESALNRDLPALCGTGEQGDDASADWARQVTGRFFFVHKNEARPAGDRARSYEFLHATFGEFLVAWLAVYAVRDLVRRHALAEDELTGPPDDDLLYAITSFSCLAERAPVVGFATELLRALPGPERSRAAQALAGLVRGALYERRRRSFTEFVPVRHPVTRRLAAYSANLVLLLVAVSPEPVSVREVFGNEDHFAQWRNHAHLWKSQLGPDGWRGLIRVVPARRSTGDIQLGGIPESDDPNMSTWGLGEHDGRPTVIRVDTFPEERAYLLDVAADLLLKDEEVFLVRRDGRICALPLVVRELFLEAGSETTERVALYEDVAAVWQELPHQELYLGALTRALTLDTGLPFDERARIVTMLLAGGALEDRLRPLVESMIFERTDSLDLLAAAGVPDALLRAP</sequence>
<evidence type="ECO:0000313" key="2">
    <source>
        <dbReference type="EMBL" id="MCP2352358.1"/>
    </source>
</evidence>
<feature type="domain" description="NACHT N-terminal Helical" evidence="1">
    <location>
        <begin position="3"/>
        <end position="228"/>
    </location>
</feature>
<proteinExistence type="predicted"/>
<evidence type="ECO:0000313" key="3">
    <source>
        <dbReference type="Proteomes" id="UP001320766"/>
    </source>
</evidence>
<dbReference type="InterPro" id="IPR027417">
    <property type="entry name" value="P-loop_NTPase"/>
</dbReference>
<dbReference type="Pfam" id="PF22738">
    <property type="entry name" value="NNH7"/>
    <property type="match status" value="1"/>
</dbReference>
<accession>A0ABT1KEA6</accession>
<evidence type="ECO:0000259" key="1">
    <source>
        <dbReference type="Pfam" id="PF22738"/>
    </source>
</evidence>
<protein>
    <recommendedName>
        <fullName evidence="1">NACHT N-terminal Helical domain-containing protein</fullName>
    </recommendedName>
</protein>
<reference evidence="2 3" key="1">
    <citation type="submission" date="2022-06" db="EMBL/GenBank/DDBJ databases">
        <title>Sequencing the genomes of 1000 actinobacteria strains.</title>
        <authorList>
            <person name="Klenk H.-P."/>
        </authorList>
    </citation>
    <scope>NUCLEOTIDE SEQUENCE [LARGE SCALE GENOMIC DNA]</scope>
    <source>
        <strain evidence="2 3">DSM 44170</strain>
    </source>
</reference>
<dbReference type="EMBL" id="JAMZEC010000001">
    <property type="protein sequence ID" value="MCP2352358.1"/>
    <property type="molecule type" value="Genomic_DNA"/>
</dbReference>
<dbReference type="SUPFAM" id="SSF52540">
    <property type="entry name" value="P-loop containing nucleoside triphosphate hydrolases"/>
    <property type="match status" value="1"/>
</dbReference>
<dbReference type="InterPro" id="IPR054567">
    <property type="entry name" value="NNH7"/>
</dbReference>
<gene>
    <name evidence="2" type="ORF">HD595_008480</name>
</gene>
<dbReference type="Gene3D" id="3.40.50.300">
    <property type="entry name" value="P-loop containing nucleotide triphosphate hydrolases"/>
    <property type="match status" value="1"/>
</dbReference>
<dbReference type="RefSeq" id="WP_253779663.1">
    <property type="nucleotide sequence ID" value="NZ_BAAAVE010000034.1"/>
</dbReference>
<name>A0ABT1KEA6_9ACTN</name>
<comment type="caution">
    <text evidence="2">The sequence shown here is derived from an EMBL/GenBank/DDBJ whole genome shotgun (WGS) entry which is preliminary data.</text>
</comment>
<dbReference type="Proteomes" id="UP001320766">
    <property type="component" value="Unassembled WGS sequence"/>
</dbReference>